<evidence type="ECO:0000256" key="4">
    <source>
        <dbReference type="ARBA" id="ARBA00022833"/>
    </source>
</evidence>
<comment type="subcellular location">
    <subcellularLocation>
        <location evidence="1">Nucleus</location>
    </subcellularLocation>
</comment>
<evidence type="ECO:0000256" key="3">
    <source>
        <dbReference type="ARBA" id="ARBA00022771"/>
    </source>
</evidence>
<protein>
    <recommendedName>
        <fullName evidence="6">C2H2-type domain-containing protein</fullName>
    </recommendedName>
</protein>
<dbReference type="Pfam" id="PF11931">
    <property type="entry name" value="SF3a60_Prp9_C"/>
    <property type="match status" value="1"/>
</dbReference>
<dbReference type="InterPro" id="IPR036236">
    <property type="entry name" value="Znf_C2H2_sf"/>
</dbReference>
<keyword evidence="4" id="KW-0862">Zinc</keyword>
<gene>
    <name evidence="7" type="ORF">HPODL_03284</name>
</gene>
<dbReference type="SMART" id="SM00451">
    <property type="entry name" value="ZnF_U1"/>
    <property type="match status" value="1"/>
</dbReference>
<dbReference type="OMA" id="IPHWLYK"/>
<dbReference type="SUPFAM" id="SSF57667">
    <property type="entry name" value="beta-beta-alpha zinc fingers"/>
    <property type="match status" value="1"/>
</dbReference>
<keyword evidence="8" id="KW-1185">Reference proteome</keyword>
<dbReference type="GO" id="GO:0005681">
    <property type="term" value="C:spliceosomal complex"/>
    <property type="evidence" value="ECO:0007669"/>
    <property type="project" value="InterPro"/>
</dbReference>
<dbReference type="GO" id="GO:0008270">
    <property type="term" value="F:zinc ion binding"/>
    <property type="evidence" value="ECO:0007669"/>
    <property type="project" value="UniProtKB-KW"/>
</dbReference>
<dbReference type="Pfam" id="PF16837">
    <property type="entry name" value="SF3A3"/>
    <property type="match status" value="1"/>
</dbReference>
<dbReference type="SMART" id="SM00355">
    <property type="entry name" value="ZnF_C2H2"/>
    <property type="match status" value="2"/>
</dbReference>
<dbReference type="RefSeq" id="XP_013935066.1">
    <property type="nucleotide sequence ID" value="XM_014079591.1"/>
</dbReference>
<dbReference type="GeneID" id="25772724"/>
<dbReference type="InterPro" id="IPR031774">
    <property type="entry name" value="SF3A3_dom"/>
</dbReference>
<evidence type="ECO:0000313" key="8">
    <source>
        <dbReference type="Proteomes" id="UP000008673"/>
    </source>
</evidence>
<evidence type="ECO:0000313" key="7">
    <source>
        <dbReference type="EMBL" id="ESW99394.1"/>
    </source>
</evidence>
<dbReference type="AlphaFoldDB" id="W1QD62"/>
<dbReference type="Pfam" id="PF12171">
    <property type="entry name" value="zf-C2H2_jaz"/>
    <property type="match status" value="1"/>
</dbReference>
<comment type="caution">
    <text evidence="7">The sequence shown here is derived from an EMBL/GenBank/DDBJ whole genome shotgun (WGS) entry which is preliminary data.</text>
</comment>
<keyword evidence="2" id="KW-0479">Metal-binding</keyword>
<dbReference type="GO" id="GO:0000398">
    <property type="term" value="P:mRNA splicing, via spliceosome"/>
    <property type="evidence" value="ECO:0007669"/>
    <property type="project" value="InterPro"/>
</dbReference>
<dbReference type="InterPro" id="IPR022755">
    <property type="entry name" value="Znf_C2H2_jaz"/>
</dbReference>
<evidence type="ECO:0000256" key="5">
    <source>
        <dbReference type="ARBA" id="ARBA00023242"/>
    </source>
</evidence>
<dbReference type="OrthoDB" id="2160351at2759"/>
<evidence type="ECO:0000256" key="1">
    <source>
        <dbReference type="ARBA" id="ARBA00004123"/>
    </source>
</evidence>
<accession>W1QD62</accession>
<dbReference type="InterPro" id="IPR024598">
    <property type="entry name" value="SF3a60/Prp9_C"/>
</dbReference>
<keyword evidence="3" id="KW-0863">Zinc-finger</keyword>
<name>W1QD62_OGAPD</name>
<dbReference type="HOGENOM" id="CLU_027160_2_0_1"/>
<dbReference type="KEGG" id="opa:HPODL_03284"/>
<dbReference type="EMBL" id="AEOI02000007">
    <property type="protein sequence ID" value="ESW99394.1"/>
    <property type="molecule type" value="Genomic_DNA"/>
</dbReference>
<dbReference type="PANTHER" id="PTHR12786">
    <property type="entry name" value="SPLICING FACTOR SF3A-RELATED"/>
    <property type="match status" value="1"/>
</dbReference>
<dbReference type="InterPro" id="IPR013087">
    <property type="entry name" value="Znf_C2H2_type"/>
</dbReference>
<reference evidence="7 8" key="1">
    <citation type="journal article" date="2013" name="BMC Genomics">
        <title>Genome sequence and analysis of methylotrophic yeast Hansenula polymorpha DL1.</title>
        <authorList>
            <person name="Ravin N.V."/>
            <person name="Eldarov M.A."/>
            <person name="Kadnikov V.V."/>
            <person name="Beletsky A.V."/>
            <person name="Schneider J."/>
            <person name="Mardanova E.S."/>
            <person name="Smekalova E.M."/>
            <person name="Zvereva M.I."/>
            <person name="Dontsova O.A."/>
            <person name="Mardanov A.V."/>
            <person name="Skryabin K.G."/>
        </authorList>
    </citation>
    <scope>NUCLEOTIDE SEQUENCE [LARGE SCALE GENOMIC DNA]</scope>
    <source>
        <strain evidence="8">ATCC 26012 / BCRC 20466 / JCM 22074 / NRRL Y-7560 / DL-1</strain>
    </source>
</reference>
<organism evidence="7 8">
    <name type="scientific">Ogataea parapolymorpha (strain ATCC 26012 / BCRC 20466 / JCM 22074 / NRRL Y-7560 / DL-1)</name>
    <name type="common">Yeast</name>
    <name type="synonym">Hansenula polymorpha</name>
    <dbReference type="NCBI Taxonomy" id="871575"/>
    <lineage>
        <taxon>Eukaryota</taxon>
        <taxon>Fungi</taxon>
        <taxon>Dikarya</taxon>
        <taxon>Ascomycota</taxon>
        <taxon>Saccharomycotina</taxon>
        <taxon>Pichiomycetes</taxon>
        <taxon>Pichiales</taxon>
        <taxon>Pichiaceae</taxon>
        <taxon>Ogataea</taxon>
    </lineage>
</organism>
<dbReference type="InterPro" id="IPR051421">
    <property type="entry name" value="RNA_Proc_DNA_Dmg_Regulator"/>
</dbReference>
<dbReference type="Proteomes" id="UP000008673">
    <property type="component" value="Unassembled WGS sequence"/>
</dbReference>
<dbReference type="GO" id="GO:0003723">
    <property type="term" value="F:RNA binding"/>
    <property type="evidence" value="ECO:0007669"/>
    <property type="project" value="InterPro"/>
</dbReference>
<feature type="domain" description="C2H2-type" evidence="6">
    <location>
        <begin position="108"/>
        <end position="130"/>
    </location>
</feature>
<evidence type="ECO:0000259" key="6">
    <source>
        <dbReference type="PROSITE" id="PS00028"/>
    </source>
</evidence>
<sequence length="339" mass="39343">MFGPKEALGEILDLSENFKEWLNLPKKQFSYGENMPSYADYLSGLTKFDCETYDKESVQYKTYIKNLAEYLSNFYIKTRPLNRPEIDIDRIKQSFSSALIGDGDNVYCLICQKDFAKLSVFNSHLNGKKHKKAVSRTETYRVALNEHLVIETIKLLNKELENTKKEAERYSSLSFREKELETNDAKNLSDYEYETIADSHNDHKFDDHGDLHHLGNDETSPIGPDGKPIPLWLWKLKGYDMVFTCEICGNVKFKGKEVFHSHFTEPTHLHGLKMLGVMGEYNAFRDLNKIDDVLELSNYLEKKQRNDAQYKDDGVEVEDEEGNVMSRKVYEQLKKQGLI</sequence>
<proteinExistence type="predicted"/>
<dbReference type="Gene3D" id="3.30.160.60">
    <property type="entry name" value="Classic Zinc Finger"/>
    <property type="match status" value="1"/>
</dbReference>
<dbReference type="PROSITE" id="PS00028">
    <property type="entry name" value="ZINC_FINGER_C2H2_1"/>
    <property type="match status" value="1"/>
</dbReference>
<keyword evidence="5" id="KW-0539">Nucleus</keyword>
<dbReference type="eggNOG" id="KOG2636">
    <property type="taxonomic scope" value="Eukaryota"/>
</dbReference>
<dbReference type="STRING" id="871575.W1QD62"/>
<dbReference type="InterPro" id="IPR003604">
    <property type="entry name" value="Matrin/U1-like-C_Znf_C2H2"/>
</dbReference>
<evidence type="ECO:0000256" key="2">
    <source>
        <dbReference type="ARBA" id="ARBA00022723"/>
    </source>
</evidence>
<dbReference type="PANTHER" id="PTHR12786:SF2">
    <property type="entry name" value="SPLICING FACTOR 3A SUBUNIT 3"/>
    <property type="match status" value="1"/>
</dbReference>